<keyword evidence="2" id="KW-1185">Reference proteome</keyword>
<sequence>MPRRFCDVRASVMALSYVAQSARGIYQPAVRQKRMHRCGAGPHRAEQQTVPAVQVCAFVGEDGAQLVVVEGREGVASGGT</sequence>
<dbReference type="EMBL" id="BHYM01000079">
    <property type="protein sequence ID" value="GCE43560.1"/>
    <property type="molecule type" value="Genomic_DNA"/>
</dbReference>
<comment type="caution">
    <text evidence="1">The sequence shown here is derived from an EMBL/GenBank/DDBJ whole genome shotgun (WGS) entry which is preliminary data.</text>
</comment>
<gene>
    <name evidence="1" type="ORF">Rhow_007790</name>
</gene>
<protein>
    <submittedName>
        <fullName evidence="1">Citrate synthase (Si)</fullName>
    </submittedName>
</protein>
<evidence type="ECO:0000313" key="1">
    <source>
        <dbReference type="EMBL" id="GCE43560.1"/>
    </source>
</evidence>
<organism evidence="1 2">
    <name type="scientific">Rhodococcus wratislaviensis</name>
    <name type="common">Tsukamurella wratislaviensis</name>
    <dbReference type="NCBI Taxonomy" id="44752"/>
    <lineage>
        <taxon>Bacteria</taxon>
        <taxon>Bacillati</taxon>
        <taxon>Actinomycetota</taxon>
        <taxon>Actinomycetes</taxon>
        <taxon>Mycobacteriales</taxon>
        <taxon>Nocardiaceae</taxon>
        <taxon>Rhodococcus</taxon>
    </lineage>
</organism>
<dbReference type="AlphaFoldDB" id="A0A402CIT2"/>
<dbReference type="Proteomes" id="UP000287519">
    <property type="component" value="Unassembled WGS sequence"/>
</dbReference>
<evidence type="ECO:0000313" key="2">
    <source>
        <dbReference type="Proteomes" id="UP000287519"/>
    </source>
</evidence>
<proteinExistence type="predicted"/>
<name>A0A402CIT2_RHOWR</name>
<accession>A0A402CIT2</accession>
<reference evidence="1 2" key="1">
    <citation type="submission" date="2018-11" db="EMBL/GenBank/DDBJ databases">
        <title>Microbial catabolism of amino acid.</title>
        <authorList>
            <person name="Hibi M."/>
            <person name="Ogawa J."/>
        </authorList>
    </citation>
    <scope>NUCLEOTIDE SEQUENCE [LARGE SCALE GENOMIC DNA]</scope>
    <source>
        <strain evidence="1 2">C31-06</strain>
    </source>
</reference>